<dbReference type="CDD" id="cd21044">
    <property type="entry name" value="Rab11BD_RAB3IP_like"/>
    <property type="match status" value="1"/>
</dbReference>
<keyword evidence="5" id="KW-1185">Reference proteome</keyword>
<evidence type="ECO:0008006" key="6">
    <source>
        <dbReference type="Google" id="ProtNLM"/>
    </source>
</evidence>
<dbReference type="Proteomes" id="UP000193719">
    <property type="component" value="Unassembled WGS sequence"/>
</dbReference>
<gene>
    <name evidence="4" type="ORF">BCR36DRAFT_580789</name>
</gene>
<dbReference type="GO" id="GO:0051286">
    <property type="term" value="C:cell tip"/>
    <property type="evidence" value="ECO:0007669"/>
    <property type="project" value="TreeGrafter"/>
</dbReference>
<feature type="region of interest" description="Disordered" evidence="3">
    <location>
        <begin position="271"/>
        <end position="290"/>
    </location>
</feature>
<sequence>MSDDINKIVIVNLSNDDDTNIPTPTITTSRIDEDPFEKAMRKNSEEISNVDNNINNILNEISTETESSNEHSTEKALLNEASKESLINNKQDESQEVTDSSLSDIDLNQMISEQLNTDFTEVDLNSSRDTNHNIDLDSNPDNYSVSYFEEPESVPLEQLIDNVDLDHPIKIGSTTADIINSSLMKLNLNEEINNSLDSISSESISSTESDTSNDSIKIKIILSNPEDEQVEVYNSNSIKIIVTDPDNIKQTIYPYHENGLKEAVNKAIDKHKNKTKSKTKSKTKKSKKAKKTVRFNIENDTYCSDNEVIPMVDENSMESLRKEIDRLNSRIVEEIKARTILQHTLDDTIIETEKVKKEAVEKSDLKIRETMEYVHRLQESMDNRINKMQNENLEKYKELQAAHDARLEEEREVWRQIDQDARKRLQDERDEKNHFIEENKRLEKVVEKLKRQIEEEATNSENFQLSVKQMLEEYENKYKEEQLSRKNAEEVIDRVLEKSRDFQENVEDLNFLNKSLKDNNRELSEKLSEAESKIEYKEKFIEELKSKIGDLNFTIEILKEESENSIQKIKILSSETQNITDRSIQQINEVREENVNIYKLLDSTTKKYDELQTLYNIKVEEVELLKKKMEQMNKKFKRILRKNIMKSGLDSATSPVSAINFSNTSFEIMSNNPNNSSIKETPILGEPSNVIDDTDDNSSVHKQTIRKKASNASISSTTLSISSLLMTSQNDMNMTPILPYGMNEVIKEEDEIEDEVISLEEKQVPLDRRDSKDSNNSNNSGNKINEKKLPKLTIQTNNDEIIENILSAQVSDSDDDDTDDADYKTMNDGELSTMIEKRTMEFRTDDTEYLDFVEKLKIPSKIATAKFIKRCEVEEITGCLTFEGEYSGFFNNRKLWNNAKAGTILIEPITKHTAASESSDDTAVVESQQQYVNLKCALCSLRKTNYHDMASWFKFKAAETDPNYEKICPYCREKLANACEWYTYIRLIQNNMIKKNPKLIYSDLLDIKRKLFYSKNGISFKYQN</sequence>
<protein>
    <recommendedName>
        <fullName evidence="6">GDP/GTP exchange factor Sec2 N-terminal domain-containing protein</fullName>
    </recommendedName>
</protein>
<evidence type="ECO:0000256" key="3">
    <source>
        <dbReference type="SAM" id="MobiDB-lite"/>
    </source>
</evidence>
<feature type="region of interest" description="Disordered" evidence="3">
    <location>
        <begin position="759"/>
        <end position="790"/>
    </location>
</feature>
<dbReference type="OrthoDB" id="5560525at2759"/>
<dbReference type="InterPro" id="IPR040351">
    <property type="entry name" value="RAB3IL/RAB3IP/Sec2"/>
</dbReference>
<dbReference type="PANTHER" id="PTHR14430">
    <property type="entry name" value="RABIN3-RELATED"/>
    <property type="match status" value="1"/>
</dbReference>
<dbReference type="EMBL" id="MCFH01000007">
    <property type="protein sequence ID" value="ORX56485.1"/>
    <property type="molecule type" value="Genomic_DNA"/>
</dbReference>
<evidence type="ECO:0000313" key="4">
    <source>
        <dbReference type="EMBL" id="ORX56485.1"/>
    </source>
</evidence>
<reference evidence="4 5" key="2">
    <citation type="submission" date="2016-08" db="EMBL/GenBank/DDBJ databases">
        <title>Pervasive Adenine N6-methylation of Active Genes in Fungi.</title>
        <authorList>
            <consortium name="DOE Joint Genome Institute"/>
            <person name="Mondo S.J."/>
            <person name="Dannebaum R.O."/>
            <person name="Kuo R.C."/>
            <person name="Labutti K."/>
            <person name="Haridas S."/>
            <person name="Kuo A."/>
            <person name="Salamov A."/>
            <person name="Ahrendt S.R."/>
            <person name="Lipzen A."/>
            <person name="Sullivan W."/>
            <person name="Andreopoulos W.B."/>
            <person name="Clum A."/>
            <person name="Lindquist E."/>
            <person name="Daum C."/>
            <person name="Ramamoorthy G.K."/>
            <person name="Gryganskyi A."/>
            <person name="Culley D."/>
            <person name="Magnuson J.K."/>
            <person name="James T.Y."/>
            <person name="O'Malley M.A."/>
            <person name="Stajich J.E."/>
            <person name="Spatafora J.W."/>
            <person name="Visel A."/>
            <person name="Grigoriev I.V."/>
        </authorList>
    </citation>
    <scope>NUCLEOTIDE SEQUENCE [LARGE SCALE GENOMIC DNA]</scope>
    <source>
        <strain evidence="5">finn</strain>
    </source>
</reference>
<keyword evidence="1 2" id="KW-0175">Coiled coil</keyword>
<dbReference type="STRING" id="1754191.A0A1Y1VI72"/>
<accession>A0A1Y1VI72</accession>
<evidence type="ECO:0000313" key="5">
    <source>
        <dbReference type="Proteomes" id="UP000193719"/>
    </source>
</evidence>
<name>A0A1Y1VI72_9FUNG</name>
<evidence type="ECO:0000256" key="1">
    <source>
        <dbReference type="ARBA" id="ARBA00023054"/>
    </source>
</evidence>
<feature type="compositionally biased region" description="Low complexity" evidence="3">
    <location>
        <begin position="774"/>
        <end position="783"/>
    </location>
</feature>
<reference evidence="4 5" key="1">
    <citation type="submission" date="2016-08" db="EMBL/GenBank/DDBJ databases">
        <title>Genomes of anaerobic fungi encode conserved fungal cellulosomes for biomass hydrolysis.</title>
        <authorList>
            <consortium name="DOE Joint Genome Institute"/>
            <person name="Haitjema C.H."/>
            <person name="Gilmore S.P."/>
            <person name="Henske J.K."/>
            <person name="Solomon K.V."/>
            <person name="De Groot R."/>
            <person name="Kuo A."/>
            <person name="Mondo S.J."/>
            <person name="Salamov A.A."/>
            <person name="Labutti K."/>
            <person name="Zhao Z."/>
            <person name="Chiniquy J."/>
            <person name="Barry K."/>
            <person name="Brewer H.M."/>
            <person name="Purvine S.O."/>
            <person name="Wright A.T."/>
            <person name="Boxma B."/>
            <person name="Van Alen T."/>
            <person name="Hackstein J.H."/>
            <person name="Baker S.E."/>
            <person name="Grigoriev I.V."/>
            <person name="O'Malley M.A."/>
        </authorList>
    </citation>
    <scope>NUCLEOTIDE SEQUENCE [LARGE SCALE GENOMIC DNA]</scope>
    <source>
        <strain evidence="5">finn</strain>
    </source>
</reference>
<comment type="caution">
    <text evidence="4">The sequence shown here is derived from an EMBL/GenBank/DDBJ whole genome shotgun (WGS) entry which is preliminary data.</text>
</comment>
<dbReference type="GO" id="GO:0006887">
    <property type="term" value="P:exocytosis"/>
    <property type="evidence" value="ECO:0007669"/>
    <property type="project" value="TreeGrafter"/>
</dbReference>
<feature type="coiled-coil region" evidence="2">
    <location>
        <begin position="425"/>
        <end position="575"/>
    </location>
</feature>
<dbReference type="GO" id="GO:0005085">
    <property type="term" value="F:guanyl-nucleotide exchange factor activity"/>
    <property type="evidence" value="ECO:0007669"/>
    <property type="project" value="InterPro"/>
</dbReference>
<dbReference type="AlphaFoldDB" id="A0A1Y1VI72"/>
<organism evidence="4 5">
    <name type="scientific">Piromyces finnis</name>
    <dbReference type="NCBI Taxonomy" id="1754191"/>
    <lineage>
        <taxon>Eukaryota</taxon>
        <taxon>Fungi</taxon>
        <taxon>Fungi incertae sedis</taxon>
        <taxon>Chytridiomycota</taxon>
        <taxon>Chytridiomycota incertae sedis</taxon>
        <taxon>Neocallimastigomycetes</taxon>
        <taxon>Neocallimastigales</taxon>
        <taxon>Neocallimastigaceae</taxon>
        <taxon>Piromyces</taxon>
    </lineage>
</organism>
<feature type="coiled-coil region" evidence="2">
    <location>
        <begin position="615"/>
        <end position="642"/>
    </location>
</feature>
<dbReference type="GO" id="GO:0070319">
    <property type="term" value="C:Golgi to plasma membrane transport vesicle"/>
    <property type="evidence" value="ECO:0007669"/>
    <property type="project" value="TreeGrafter"/>
</dbReference>
<evidence type="ECO:0000256" key="2">
    <source>
        <dbReference type="SAM" id="Coils"/>
    </source>
</evidence>
<dbReference type="Pfam" id="PF25555">
    <property type="entry name" value="RAB3A-like_C"/>
    <property type="match status" value="1"/>
</dbReference>
<dbReference type="PANTHER" id="PTHR14430:SF0">
    <property type="entry name" value="SEC2P DOMAIN-CONTAINING PROTEIN"/>
    <property type="match status" value="1"/>
</dbReference>
<feature type="compositionally biased region" description="Basic and acidic residues" evidence="3">
    <location>
        <begin position="759"/>
        <end position="773"/>
    </location>
</feature>
<proteinExistence type="predicted"/>